<evidence type="ECO:0000256" key="2">
    <source>
        <dbReference type="ARBA" id="ARBA00023326"/>
    </source>
</evidence>
<keyword evidence="2" id="KW-0119">Carbohydrate metabolism</keyword>
<feature type="region of interest" description="Disordered" evidence="3">
    <location>
        <begin position="1270"/>
        <end position="1296"/>
    </location>
</feature>
<accession>A0ABR9LSS1</accession>
<dbReference type="CDD" id="cd00063">
    <property type="entry name" value="FN3"/>
    <property type="match status" value="2"/>
</dbReference>
<gene>
    <name evidence="5" type="ORF">H4W80_001976</name>
</gene>
<evidence type="ECO:0000259" key="4">
    <source>
        <dbReference type="SMART" id="SM00060"/>
    </source>
</evidence>
<dbReference type="SUPFAM" id="SSF49265">
    <property type="entry name" value="Fibronectin type III"/>
    <property type="match status" value="1"/>
</dbReference>
<proteinExistence type="predicted"/>
<feature type="region of interest" description="Disordered" evidence="3">
    <location>
        <begin position="1242"/>
        <end position="1261"/>
    </location>
</feature>
<dbReference type="EMBL" id="JADBEK010000001">
    <property type="protein sequence ID" value="MBE1583718.1"/>
    <property type="molecule type" value="Genomic_DNA"/>
</dbReference>
<keyword evidence="2" id="KW-0624">Polysaccharide degradation</keyword>
<keyword evidence="1" id="KW-0326">Glycosidase</keyword>
<keyword evidence="6" id="KW-1185">Reference proteome</keyword>
<dbReference type="SMART" id="SM00060">
    <property type="entry name" value="FN3"/>
    <property type="match status" value="2"/>
</dbReference>
<reference evidence="5 6" key="1">
    <citation type="submission" date="2020-10" db="EMBL/GenBank/DDBJ databases">
        <title>Sequencing the genomes of 1000 actinobacteria strains.</title>
        <authorList>
            <person name="Klenk H.-P."/>
        </authorList>
    </citation>
    <scope>NUCLEOTIDE SEQUENCE [LARGE SCALE GENOMIC DNA]</scope>
    <source>
        <strain evidence="5 6">DSM 43173</strain>
    </source>
</reference>
<dbReference type="RefSeq" id="WP_192784776.1">
    <property type="nucleotide sequence ID" value="NZ_JADBEK010000001.1"/>
</dbReference>
<keyword evidence="1" id="KW-0378">Hydrolase</keyword>
<dbReference type="Proteomes" id="UP000633509">
    <property type="component" value="Unassembled WGS sequence"/>
</dbReference>
<evidence type="ECO:0000256" key="3">
    <source>
        <dbReference type="SAM" id="MobiDB-lite"/>
    </source>
</evidence>
<protein>
    <recommendedName>
        <fullName evidence="4">Fibronectin type-III domain-containing protein</fullName>
    </recommendedName>
</protein>
<sequence length="1296" mass="141923">MTPWPEGADRVVFRLAEAIGHPEFAWPRTLLRYPVRWERPSLRIGELRLVDDAGEAVPFQPADVVEADGLAVSAVICFFADLAPERTRAFVLSAGTPARPDRPVRVEVSDSHTVLDSGVLRVRLPASQAADGVAPGPVTAWDRGRGWAGRSQVRGGVERVESRLLESGPLFADYEIAYHFTHGARYTATVRCLQGCDFVELSEEMTGLEHAGAAWELAWTGCSPTHRFSSAWPGSQDAADHLDPGSPETYRWPGIDEPLTLGGGGEDPNFSGPGGTERPHEDYLFTVGPYAPSFAWNVRPHAAFWDVRTDDAMAVFIRDHARWDDRSYASWASSDLLQIRFKHAEGVLRWTWPLRTGTRSTGIAFYDHERDREVLRRQADGVGAAYQSTYARDLHHWQGTLSLDRVKDWRLAYDGRRPERVATEGEFATAEDFLAALFAGDEGPRLIARGVNDLAGYLNIGQRPLYDRFLDGYDRLAGRLSPGQRRQVDALLLLTGYVSANEEMTPILRMFGGHPNFLADGKAALACLAWLFPGHEAAPGWLDQFGKAAELAARFHTRPALPGQESSAGRWTESLSTYVWAFLRPMTLGNALARRADGRNRLATPEFAAVGDWLVNALTAPVLTSEHGAARLHPAQGAHAFWPRRPPIEMRLLGEALRHFRPLVAEHLLWGSDAEAKHLDSRPGAPDPWRPLVETAGNTGTNPRLRSSKYTGYGITLRADVDEPSEVAVFLQQVDHGPNYRWGIADDNGSGHLYYYAAGRSYSGHGPEDAGDRRVPDATFATSCAVWKDGSFRSIGQNTLDRPFHDLGWAQFAEIVPHPDGPVAGAYRSRSVLLMGADYIATYDAFAPDQRTVWTWSALTRPTGHDANSFTFLPDRMPYIHIVRGARRDGEIVTPASRILRLEGGDGDILAIVSHREDLSVTTTAPWGARISTPHAVDHVFRHEGGPVEVAADGLRFLGTAGAVRLRHDGRRQLALFRGTLIGAGDVTLTSGDPELAISLDFREPRAIEGTYQTRKAATARLRVAGGLGRARIFIDGVPARATPLSDEEVSVELPEGRHRWELTEGVPRPVPSRVLRTENVSGGAVVHFTHSAAADSYDVQRSTDGGVTWESAGSARRSPVTLSGLANGAKYHVRVVAGNGEPGPDYPVYATGGPPPAPDGLRLRLSDGKVTATWGEVLGAGRYRLYRRRKGTDGYREVFAGLAFGHSEDVAGVVPGLAEPSSGELPAGVTVHEYAVAAENGNGVGAKSPPVDTDPRGWRHWEPPVEEAFRRRHTYNRPPYTPDPVTPAHYTEDRR</sequence>
<dbReference type="InterPro" id="IPR036116">
    <property type="entry name" value="FN3_sf"/>
</dbReference>
<feature type="domain" description="Fibronectin type-III" evidence="4">
    <location>
        <begin position="1070"/>
        <end position="1146"/>
    </location>
</feature>
<name>A0ABR9LSS1_9ACTN</name>
<comment type="caution">
    <text evidence="5">The sequence shown here is derived from an EMBL/GenBank/DDBJ whole genome shotgun (WGS) entry which is preliminary data.</text>
</comment>
<dbReference type="Gene3D" id="2.60.40.10">
    <property type="entry name" value="Immunoglobulins"/>
    <property type="match status" value="2"/>
</dbReference>
<dbReference type="InterPro" id="IPR003961">
    <property type="entry name" value="FN3_dom"/>
</dbReference>
<feature type="domain" description="Fibronectin type-III" evidence="4">
    <location>
        <begin position="1156"/>
        <end position="1246"/>
    </location>
</feature>
<evidence type="ECO:0000256" key="1">
    <source>
        <dbReference type="ARBA" id="ARBA00023295"/>
    </source>
</evidence>
<organism evidence="5 6">
    <name type="scientific">Nonomuraea angiospora</name>
    <dbReference type="NCBI Taxonomy" id="46172"/>
    <lineage>
        <taxon>Bacteria</taxon>
        <taxon>Bacillati</taxon>
        <taxon>Actinomycetota</taxon>
        <taxon>Actinomycetes</taxon>
        <taxon>Streptosporangiales</taxon>
        <taxon>Streptosporangiaceae</taxon>
        <taxon>Nonomuraea</taxon>
    </lineage>
</organism>
<evidence type="ECO:0000313" key="5">
    <source>
        <dbReference type="EMBL" id="MBE1583718.1"/>
    </source>
</evidence>
<dbReference type="InterPro" id="IPR013783">
    <property type="entry name" value="Ig-like_fold"/>
</dbReference>
<evidence type="ECO:0000313" key="6">
    <source>
        <dbReference type="Proteomes" id="UP000633509"/>
    </source>
</evidence>